<dbReference type="PANTHER" id="PTHR35891">
    <property type="entry name" value="THIOL:DISULFIDE INTERCHANGE PROTEIN DSBA"/>
    <property type="match status" value="1"/>
</dbReference>
<dbReference type="SUPFAM" id="SSF52833">
    <property type="entry name" value="Thioredoxin-like"/>
    <property type="match status" value="1"/>
</dbReference>
<dbReference type="PANTHER" id="PTHR35891:SF3">
    <property type="entry name" value="THIOL:DISULFIDE INTERCHANGE PROTEIN DSBL"/>
    <property type="match status" value="1"/>
</dbReference>
<keyword evidence="8" id="KW-1185">Reference proteome</keyword>
<dbReference type="PROSITE" id="PS00194">
    <property type="entry name" value="THIOREDOXIN_1"/>
    <property type="match status" value="1"/>
</dbReference>
<evidence type="ECO:0000259" key="6">
    <source>
        <dbReference type="PROSITE" id="PS51352"/>
    </source>
</evidence>
<dbReference type="InterPro" id="IPR050824">
    <property type="entry name" value="Thiol_disulfide_DsbA"/>
</dbReference>
<dbReference type="EMBL" id="JACOFZ010000006">
    <property type="protein sequence ID" value="MBC3882587.1"/>
    <property type="molecule type" value="Genomic_DNA"/>
</dbReference>
<keyword evidence="3" id="KW-0574">Periplasm</keyword>
<dbReference type="RefSeq" id="WP_186917207.1">
    <property type="nucleotide sequence ID" value="NZ_JACOFZ010000006.1"/>
</dbReference>
<feature type="domain" description="Thioredoxin" evidence="6">
    <location>
        <begin position="11"/>
        <end position="163"/>
    </location>
</feature>
<reference evidence="7" key="1">
    <citation type="submission" date="2020-08" db="EMBL/GenBank/DDBJ databases">
        <title>Novel species isolated from subtropical streams in China.</title>
        <authorList>
            <person name="Lu H."/>
        </authorList>
    </citation>
    <scope>NUCLEOTIDE SEQUENCE</scope>
    <source>
        <strain evidence="7">LX22W</strain>
    </source>
</reference>
<comment type="caution">
    <text evidence="7">The sequence shown here is derived from an EMBL/GenBank/DDBJ whole genome shotgun (WGS) entry which is preliminary data.</text>
</comment>
<organism evidence="7 8">
    <name type="scientific">Undibacterium nitidum</name>
    <dbReference type="NCBI Taxonomy" id="2762298"/>
    <lineage>
        <taxon>Bacteria</taxon>
        <taxon>Pseudomonadati</taxon>
        <taxon>Pseudomonadota</taxon>
        <taxon>Betaproteobacteria</taxon>
        <taxon>Burkholderiales</taxon>
        <taxon>Oxalobacteraceae</taxon>
        <taxon>Undibacterium</taxon>
    </lineage>
</organism>
<gene>
    <name evidence="7" type="ORF">H8K36_14450</name>
</gene>
<dbReference type="PIRSF" id="PIRSF001488">
    <property type="entry name" value="Tdi_protein"/>
    <property type="match status" value="1"/>
</dbReference>
<dbReference type="InterPro" id="IPR012336">
    <property type="entry name" value="Thioredoxin-like_fold"/>
</dbReference>
<dbReference type="PROSITE" id="PS51352">
    <property type="entry name" value="THIOREDOXIN_2"/>
    <property type="match status" value="1"/>
</dbReference>
<keyword evidence="3" id="KW-1015">Disulfide bond</keyword>
<dbReference type="Proteomes" id="UP000627446">
    <property type="component" value="Unassembled WGS sequence"/>
</dbReference>
<evidence type="ECO:0000256" key="3">
    <source>
        <dbReference type="PIRNR" id="PIRNR001488"/>
    </source>
</evidence>
<evidence type="ECO:0000256" key="4">
    <source>
        <dbReference type="PIRSR" id="PIRSR001488-1"/>
    </source>
</evidence>
<dbReference type="CDD" id="cd03019">
    <property type="entry name" value="DsbA_DsbA"/>
    <property type="match status" value="1"/>
</dbReference>
<dbReference type="Pfam" id="PF13462">
    <property type="entry name" value="Thioredoxin_4"/>
    <property type="match status" value="1"/>
</dbReference>
<proteinExistence type="inferred from homology"/>
<dbReference type="Gene3D" id="3.40.30.10">
    <property type="entry name" value="Glutaredoxin"/>
    <property type="match status" value="1"/>
</dbReference>
<feature type="chain" id="PRO_5036837643" description="Thiol:disulfide interchange protein" evidence="5">
    <location>
        <begin position="23"/>
        <end position="223"/>
    </location>
</feature>
<evidence type="ECO:0000313" key="7">
    <source>
        <dbReference type="EMBL" id="MBC3882587.1"/>
    </source>
</evidence>
<dbReference type="AlphaFoldDB" id="A0A923KUV8"/>
<evidence type="ECO:0000256" key="2">
    <source>
        <dbReference type="ARBA" id="ARBA00023284"/>
    </source>
</evidence>
<dbReference type="GO" id="GO:0015036">
    <property type="term" value="F:disulfide oxidoreductase activity"/>
    <property type="evidence" value="ECO:0007669"/>
    <property type="project" value="UniProtKB-ARBA"/>
</dbReference>
<sequence>MRFLKHMIAGLSLGLLALSASAAVGNPENGREYRNLRQAQPTDAGKKIEVIEFFAYYCPHCNALEPLLADWVKKNSDKINFKRVHVLNPGVEAQLKTYYALEAMGKVEQYHAKVFYTFHVENNRLLTNEQVGQMVTKLGIDKTAFFNAYNSFSVTTRLGRMEKTMADYEVNSWPTVVVDGRLITSPTMAVSTRGRVSEEEQNRALLPVLDWLVAKAQKERTAK</sequence>
<accession>A0A923KUV8</accession>
<comment type="subcellular location">
    <subcellularLocation>
        <location evidence="3">Periplasm</location>
    </subcellularLocation>
</comment>
<dbReference type="InterPro" id="IPR017937">
    <property type="entry name" value="Thioredoxin_CS"/>
</dbReference>
<comment type="similarity">
    <text evidence="3">Belongs to the thioredoxin family.</text>
</comment>
<feature type="signal peptide" evidence="5">
    <location>
        <begin position="1"/>
        <end position="22"/>
    </location>
</feature>
<name>A0A923KUV8_9BURK</name>
<dbReference type="InterPro" id="IPR023205">
    <property type="entry name" value="DsbA/DsbL"/>
</dbReference>
<keyword evidence="1 5" id="KW-0732">Signal</keyword>
<evidence type="ECO:0000313" key="8">
    <source>
        <dbReference type="Proteomes" id="UP000627446"/>
    </source>
</evidence>
<evidence type="ECO:0000256" key="5">
    <source>
        <dbReference type="SAM" id="SignalP"/>
    </source>
</evidence>
<dbReference type="GO" id="GO:0042597">
    <property type="term" value="C:periplasmic space"/>
    <property type="evidence" value="ECO:0007669"/>
    <property type="project" value="UniProtKB-SubCell"/>
</dbReference>
<dbReference type="InterPro" id="IPR013766">
    <property type="entry name" value="Thioredoxin_domain"/>
</dbReference>
<evidence type="ECO:0000256" key="1">
    <source>
        <dbReference type="ARBA" id="ARBA00022729"/>
    </source>
</evidence>
<feature type="disulfide bond" description="Redox-active" evidence="4">
    <location>
        <begin position="58"/>
        <end position="61"/>
    </location>
</feature>
<dbReference type="InterPro" id="IPR036249">
    <property type="entry name" value="Thioredoxin-like_sf"/>
</dbReference>
<keyword evidence="2" id="KW-0676">Redox-active center</keyword>
<protein>
    <recommendedName>
        <fullName evidence="3">Thiol:disulfide interchange protein</fullName>
    </recommendedName>
</protein>